<accession>A0A645DYY1</accession>
<reference evidence="1" key="1">
    <citation type="submission" date="2019-08" db="EMBL/GenBank/DDBJ databases">
        <authorList>
            <person name="Kucharzyk K."/>
            <person name="Murdoch R.W."/>
            <person name="Higgins S."/>
            <person name="Loffler F."/>
        </authorList>
    </citation>
    <scope>NUCLEOTIDE SEQUENCE</scope>
</reference>
<name>A0A645DYY1_9ZZZZ</name>
<dbReference type="AlphaFoldDB" id="A0A645DYY1"/>
<organism evidence="1">
    <name type="scientific">bioreactor metagenome</name>
    <dbReference type="NCBI Taxonomy" id="1076179"/>
    <lineage>
        <taxon>unclassified sequences</taxon>
        <taxon>metagenomes</taxon>
        <taxon>ecological metagenomes</taxon>
    </lineage>
</organism>
<proteinExistence type="predicted"/>
<sequence>MESVIISTIKFNDDHVFYRSLKKGRVDQSHKGWYYNTSNLIYMTEYFIESELNYLWCFCKRGNGCFRILQIENLAVSVIGLIHAMQRGVCIQHMLTRL</sequence>
<dbReference type="EMBL" id="VSSQ01040329">
    <property type="protein sequence ID" value="MPM93542.1"/>
    <property type="molecule type" value="Genomic_DNA"/>
</dbReference>
<comment type="caution">
    <text evidence="1">The sequence shown here is derived from an EMBL/GenBank/DDBJ whole genome shotgun (WGS) entry which is preliminary data.</text>
</comment>
<protein>
    <submittedName>
        <fullName evidence="1">Uncharacterized protein</fullName>
    </submittedName>
</protein>
<evidence type="ECO:0000313" key="1">
    <source>
        <dbReference type="EMBL" id="MPM93542.1"/>
    </source>
</evidence>
<gene>
    <name evidence="1" type="ORF">SDC9_140681</name>
</gene>